<dbReference type="GO" id="GO:0051539">
    <property type="term" value="F:4 iron, 4 sulfur cluster binding"/>
    <property type="evidence" value="ECO:0007669"/>
    <property type="project" value="UniProtKB-KW"/>
</dbReference>
<gene>
    <name evidence="15" type="ORF">GKE90_19845</name>
    <name evidence="14" type="ORF">GKE97_24250</name>
</gene>
<dbReference type="InterPro" id="IPR051318">
    <property type="entry name" value="Fe-S_L-Ser"/>
</dbReference>
<evidence type="ECO:0000256" key="7">
    <source>
        <dbReference type="ARBA" id="ARBA00022723"/>
    </source>
</evidence>
<dbReference type="AlphaFoldDB" id="A0A6I2RBK6"/>
<comment type="cofactor">
    <cofactor evidence="1">
        <name>[4Fe-4S] cluster</name>
        <dbReference type="ChEBI" id="CHEBI:49883"/>
    </cofactor>
</comment>
<evidence type="ECO:0000256" key="2">
    <source>
        <dbReference type="ARBA" id="ARBA00004742"/>
    </source>
</evidence>
<organism evidence="14 17">
    <name type="scientific">Flavonifractor plautii</name>
    <name type="common">Fusobacterium plautii</name>
    <dbReference type="NCBI Taxonomy" id="292800"/>
    <lineage>
        <taxon>Bacteria</taxon>
        <taxon>Bacillati</taxon>
        <taxon>Bacillota</taxon>
        <taxon>Clostridia</taxon>
        <taxon>Eubacteriales</taxon>
        <taxon>Oscillospiraceae</taxon>
        <taxon>Flavonifractor</taxon>
    </lineage>
</organism>
<name>A0A6I2RBK6_FLAPL</name>
<evidence type="ECO:0000256" key="6">
    <source>
        <dbReference type="ARBA" id="ARBA00022485"/>
    </source>
</evidence>
<dbReference type="Pfam" id="PF03313">
    <property type="entry name" value="SDH_alpha"/>
    <property type="match status" value="1"/>
</dbReference>
<evidence type="ECO:0000256" key="9">
    <source>
        <dbReference type="ARBA" id="ARBA00023014"/>
    </source>
</evidence>
<evidence type="ECO:0000256" key="3">
    <source>
        <dbReference type="ARBA" id="ARBA00008636"/>
    </source>
</evidence>
<comment type="similarity">
    <text evidence="3">Belongs to the iron-sulfur dependent L-serine dehydratase family.</text>
</comment>
<reference evidence="16 17" key="1">
    <citation type="journal article" date="2019" name="Nat. Med.">
        <title>A library of human gut bacterial isolates paired with longitudinal multiomics data enables mechanistic microbiome research.</title>
        <authorList>
            <person name="Poyet M."/>
            <person name="Groussin M."/>
            <person name="Gibbons S.M."/>
            <person name="Avila-Pacheco J."/>
            <person name="Jiang X."/>
            <person name="Kearney S.M."/>
            <person name="Perrotta A.R."/>
            <person name="Berdy B."/>
            <person name="Zhao S."/>
            <person name="Lieberman T.D."/>
            <person name="Swanson P.K."/>
            <person name="Smith M."/>
            <person name="Roesemann S."/>
            <person name="Alexander J.E."/>
            <person name="Rich S.A."/>
            <person name="Livny J."/>
            <person name="Vlamakis H."/>
            <person name="Clish C."/>
            <person name="Bullock K."/>
            <person name="Deik A."/>
            <person name="Scott J."/>
            <person name="Pierce K.A."/>
            <person name="Xavier R.J."/>
            <person name="Alm E.J."/>
        </authorList>
    </citation>
    <scope>NUCLEOTIDE SEQUENCE [LARGE SCALE GENOMIC DNA]</scope>
    <source>
        <strain evidence="14 17">BIOML-A2</strain>
        <strain evidence="15 16">BIOML-A5</strain>
    </source>
</reference>
<evidence type="ECO:0000256" key="12">
    <source>
        <dbReference type="ARBA" id="ARBA00049406"/>
    </source>
</evidence>
<dbReference type="Proteomes" id="UP000434475">
    <property type="component" value="Unassembled WGS sequence"/>
</dbReference>
<proteinExistence type="inferred from homology"/>
<keyword evidence="8" id="KW-0408">Iron</keyword>
<evidence type="ECO:0000313" key="15">
    <source>
        <dbReference type="EMBL" id="MSB50915.1"/>
    </source>
</evidence>
<sequence>MKFYPSIFNDCLSPIYPGPSSSNTAAPYRLGVIATDMLDGKPAHMYCEMSRSGGYFATFYGLHSDKGFLVGILRKDMLTYDYESAYADAESSGLTYEFDFTDNVPAMPSEAAWLTLTSDTGDKIFIKTVSQGGGEIYIDNLDGINTYIDGKYYYLLVRVSTKNVVSLEEKITLPFSRSDNDSGMSLITMRSREPYSPDFLSALRSTKGVVYARCVNPVYDILPIEDPDMPFTTAKEMFAYAAAKNIPLWQAALDYERAISGLDDKKLMGFVENLWDLTVRAAEEGYKVTAFDGAIIKPHSAQFKALCEQGLVIPLGVGDMATADAFAVKEYGAVHGVIAGMPAGGAAGVPVSTINHAIKSLGMSKEDGLKALMTAAILGIFYYPTHYHGAWGCQAEVGISISMTAGALASLLSDDLDVIERAAVLGAQSILGQICDPIDGAGQVPCFLRNITAVPTAIACANAALAGCETLIGLDEMAETLLRVGMKLKMVGLNDLGVCYYRMQQDKQITCPGCGK</sequence>
<evidence type="ECO:0000313" key="14">
    <source>
        <dbReference type="EMBL" id="MSB22576.1"/>
    </source>
</evidence>
<evidence type="ECO:0000313" key="17">
    <source>
        <dbReference type="Proteomes" id="UP000434475"/>
    </source>
</evidence>
<evidence type="ECO:0000256" key="1">
    <source>
        <dbReference type="ARBA" id="ARBA00001966"/>
    </source>
</evidence>
<evidence type="ECO:0000256" key="4">
    <source>
        <dbReference type="ARBA" id="ARBA00012093"/>
    </source>
</evidence>
<dbReference type="InterPro" id="IPR029009">
    <property type="entry name" value="ASB_dom_sf"/>
</dbReference>
<dbReference type="PANTHER" id="PTHR30182:SF1">
    <property type="entry name" value="L-SERINE DEHYDRATASE 1"/>
    <property type="match status" value="1"/>
</dbReference>
<evidence type="ECO:0000256" key="8">
    <source>
        <dbReference type="ARBA" id="ARBA00023004"/>
    </source>
</evidence>
<keyword evidence="9" id="KW-0411">Iron-sulfur</keyword>
<dbReference type="GO" id="GO:0006094">
    <property type="term" value="P:gluconeogenesis"/>
    <property type="evidence" value="ECO:0007669"/>
    <property type="project" value="UniProtKB-KW"/>
</dbReference>
<comment type="catalytic activity">
    <reaction evidence="12">
        <text>L-serine = pyruvate + NH4(+)</text>
        <dbReference type="Rhea" id="RHEA:19169"/>
        <dbReference type="ChEBI" id="CHEBI:15361"/>
        <dbReference type="ChEBI" id="CHEBI:28938"/>
        <dbReference type="ChEBI" id="CHEBI:33384"/>
        <dbReference type="EC" id="4.3.1.17"/>
    </reaction>
</comment>
<protein>
    <recommendedName>
        <fullName evidence="4">L-serine ammonia-lyase</fullName>
        <ecNumber evidence="4">4.3.1.17</ecNumber>
    </recommendedName>
    <alternativeName>
        <fullName evidence="11">L-serine deaminase</fullName>
    </alternativeName>
</protein>
<evidence type="ECO:0000259" key="13">
    <source>
        <dbReference type="Pfam" id="PF03313"/>
    </source>
</evidence>
<feature type="domain" description="Serine dehydratase-like alpha subunit" evidence="13">
    <location>
        <begin position="244"/>
        <end position="488"/>
    </location>
</feature>
<dbReference type="PANTHER" id="PTHR30182">
    <property type="entry name" value="L-SERINE DEHYDRATASE"/>
    <property type="match status" value="1"/>
</dbReference>
<accession>A0A6I2RBK6</accession>
<dbReference type="GO" id="GO:0046872">
    <property type="term" value="F:metal ion binding"/>
    <property type="evidence" value="ECO:0007669"/>
    <property type="project" value="UniProtKB-KW"/>
</dbReference>
<evidence type="ECO:0000256" key="11">
    <source>
        <dbReference type="ARBA" id="ARBA00041766"/>
    </source>
</evidence>
<keyword evidence="6" id="KW-0004">4Fe-4S</keyword>
<keyword evidence="10" id="KW-0456">Lyase</keyword>
<dbReference type="EMBL" id="WKPR01000045">
    <property type="protein sequence ID" value="MSB22576.1"/>
    <property type="molecule type" value="Genomic_DNA"/>
</dbReference>
<evidence type="ECO:0000256" key="10">
    <source>
        <dbReference type="ARBA" id="ARBA00023239"/>
    </source>
</evidence>
<keyword evidence="5" id="KW-0312">Gluconeogenesis</keyword>
<dbReference type="Proteomes" id="UP000429811">
    <property type="component" value="Unassembled WGS sequence"/>
</dbReference>
<dbReference type="EC" id="4.3.1.17" evidence="4"/>
<dbReference type="RefSeq" id="WP_154250931.1">
    <property type="nucleotide sequence ID" value="NZ_JADMVZ010000052.1"/>
</dbReference>
<dbReference type="InterPro" id="IPR005130">
    <property type="entry name" value="Ser_deHydtase-like_asu"/>
</dbReference>
<dbReference type="SUPFAM" id="SSF143548">
    <property type="entry name" value="Serine metabolism enzymes domain"/>
    <property type="match status" value="1"/>
</dbReference>
<evidence type="ECO:0000313" key="16">
    <source>
        <dbReference type="Proteomes" id="UP000429811"/>
    </source>
</evidence>
<comment type="pathway">
    <text evidence="2">Carbohydrate biosynthesis; gluconeogenesis.</text>
</comment>
<evidence type="ECO:0000256" key="5">
    <source>
        <dbReference type="ARBA" id="ARBA00022432"/>
    </source>
</evidence>
<dbReference type="GO" id="GO:0003941">
    <property type="term" value="F:L-serine ammonia-lyase activity"/>
    <property type="evidence" value="ECO:0007669"/>
    <property type="project" value="UniProtKB-EC"/>
</dbReference>
<keyword evidence="7" id="KW-0479">Metal-binding</keyword>
<dbReference type="EMBL" id="WKPO01000047">
    <property type="protein sequence ID" value="MSB50915.1"/>
    <property type="molecule type" value="Genomic_DNA"/>
</dbReference>
<comment type="caution">
    <text evidence="14">The sequence shown here is derived from an EMBL/GenBank/DDBJ whole genome shotgun (WGS) entry which is preliminary data.</text>
</comment>